<reference evidence="11 12" key="1">
    <citation type="submission" date="2018-07" db="EMBL/GenBank/DDBJ databases">
        <title>Pseudomonas laoshanensis sp. nov., isolated from soil.</title>
        <authorList>
            <person name="Sun J."/>
            <person name="Yu L."/>
            <person name="Wang M."/>
            <person name="Zhang C."/>
        </authorList>
    </citation>
    <scope>NUCLEOTIDE SEQUENCE [LARGE SCALE GENOMIC DNA]</scope>
    <source>
        <strain evidence="11 12">Y22</strain>
    </source>
</reference>
<feature type="modified residue" description="N6-carboxylysine" evidence="7">
    <location>
        <position position="75"/>
    </location>
</feature>
<keyword evidence="6 8" id="KW-0046">Antibiotic resistance</keyword>
<dbReference type="AlphaFoldDB" id="A0A7V7GQM3"/>
<evidence type="ECO:0000256" key="3">
    <source>
        <dbReference type="ARBA" id="ARBA00012865"/>
    </source>
</evidence>
<proteinExistence type="inferred from homology"/>
<evidence type="ECO:0000256" key="2">
    <source>
        <dbReference type="ARBA" id="ARBA00007898"/>
    </source>
</evidence>
<comment type="similarity">
    <text evidence="2 8">Belongs to the class-D beta-lactamase family.</text>
</comment>
<dbReference type="SUPFAM" id="SSF56601">
    <property type="entry name" value="beta-lactamase/transpeptidase-like"/>
    <property type="match status" value="1"/>
</dbReference>
<evidence type="ECO:0000256" key="1">
    <source>
        <dbReference type="ARBA" id="ARBA00001526"/>
    </source>
</evidence>
<feature type="active site" description="Acyl-ester intermediate" evidence="7">
    <location>
        <position position="72"/>
    </location>
</feature>
<dbReference type="EMBL" id="QOVF01000006">
    <property type="protein sequence ID" value="KAA0692423.1"/>
    <property type="molecule type" value="Genomic_DNA"/>
</dbReference>
<feature type="signal peptide" evidence="9">
    <location>
        <begin position="1"/>
        <end position="21"/>
    </location>
</feature>
<dbReference type="GO" id="GO:0046677">
    <property type="term" value="P:response to antibiotic"/>
    <property type="evidence" value="ECO:0007669"/>
    <property type="project" value="UniProtKB-UniRule"/>
</dbReference>
<name>A0A7V7GQM3_9GAMM</name>
<dbReference type="InterPro" id="IPR012338">
    <property type="entry name" value="Beta-lactam/transpept-like"/>
</dbReference>
<dbReference type="InterPro" id="IPR001460">
    <property type="entry name" value="PCN-bd_Tpept"/>
</dbReference>
<dbReference type="Gene3D" id="3.40.710.10">
    <property type="entry name" value="DD-peptidase/beta-lactamase superfamily"/>
    <property type="match status" value="1"/>
</dbReference>
<evidence type="ECO:0000313" key="11">
    <source>
        <dbReference type="EMBL" id="KAA0692423.1"/>
    </source>
</evidence>
<comment type="caution">
    <text evidence="11">The sequence shown here is derived from an EMBL/GenBank/DDBJ whole genome shotgun (WGS) entry which is preliminary data.</text>
</comment>
<feature type="domain" description="Penicillin-binding protein transpeptidase" evidence="10">
    <location>
        <begin position="42"/>
        <end position="257"/>
    </location>
</feature>
<dbReference type="Pfam" id="PF00905">
    <property type="entry name" value="Transpeptidase"/>
    <property type="match status" value="1"/>
</dbReference>
<dbReference type="GO" id="GO:0008800">
    <property type="term" value="F:beta-lactamase activity"/>
    <property type="evidence" value="ECO:0007669"/>
    <property type="project" value="UniProtKB-UniRule"/>
</dbReference>
<keyword evidence="12" id="KW-1185">Reference proteome</keyword>
<feature type="chain" id="PRO_5031350406" description="Beta-lactamase" evidence="9">
    <location>
        <begin position="22"/>
        <end position="269"/>
    </location>
</feature>
<dbReference type="InterPro" id="IPR002137">
    <property type="entry name" value="Beta-lactam_class-D_AS"/>
</dbReference>
<dbReference type="NCBIfam" id="NF012161">
    <property type="entry name" value="bla_class_D_main"/>
    <property type="match status" value="1"/>
</dbReference>
<dbReference type="EC" id="3.5.2.6" evidence="3 8"/>
<evidence type="ECO:0000256" key="5">
    <source>
        <dbReference type="ARBA" id="ARBA00022801"/>
    </source>
</evidence>
<accession>A0A7V7GQM3</accession>
<keyword evidence="5 8" id="KW-0378">Hydrolase</keyword>
<dbReference type="GO" id="GO:0008658">
    <property type="term" value="F:penicillin binding"/>
    <property type="evidence" value="ECO:0007669"/>
    <property type="project" value="InterPro"/>
</dbReference>
<dbReference type="GO" id="GO:0017001">
    <property type="term" value="P:antibiotic catabolic process"/>
    <property type="evidence" value="ECO:0007669"/>
    <property type="project" value="InterPro"/>
</dbReference>
<dbReference type="RefSeq" id="WP_149333709.1">
    <property type="nucleotide sequence ID" value="NZ_QOVF01000006.1"/>
</dbReference>
<dbReference type="Proteomes" id="UP000463138">
    <property type="component" value="Unassembled WGS sequence"/>
</dbReference>
<gene>
    <name evidence="11" type="primary">blaOXA</name>
    <name evidence="11" type="ORF">DT594_15805</name>
</gene>
<evidence type="ECO:0000256" key="7">
    <source>
        <dbReference type="PIRSR" id="PIRSR602137-50"/>
    </source>
</evidence>
<evidence type="ECO:0000259" key="10">
    <source>
        <dbReference type="Pfam" id="PF00905"/>
    </source>
</evidence>
<protein>
    <recommendedName>
        <fullName evidence="3 8">Beta-lactamase</fullName>
        <ecNumber evidence="3 8">3.5.2.6</ecNumber>
    </recommendedName>
</protein>
<sequence length="269" mass="30929">MFKYPFLAVLLGCLLASWVQADTAPEKRADWAAVFEKFEATGTIVVADQRRGFGQIWVVDPERAERRYSPASTFKIPHALMALDAGLVRDEFHVFPWDGVERSFAPHNQDQDLRSSMRNSAVWVYEQFAAKLGEGQARNYLERIDYGNADPRVDSGPYWIDGELAISAYEQVLFLQKLYRNQLPFEMQHQRLVKDVMINQAGPDWILRAKTGWQGKHGWWVGWVEWPTGPVFFALNIDTPHRLDDLYKREAITREILTSIEALPGEAND</sequence>
<organism evidence="11 12">
    <name type="scientific">Halopseudomonas laoshanensis</name>
    <dbReference type="NCBI Taxonomy" id="2268758"/>
    <lineage>
        <taxon>Bacteria</taxon>
        <taxon>Pseudomonadati</taxon>
        <taxon>Pseudomonadota</taxon>
        <taxon>Gammaproteobacteria</taxon>
        <taxon>Pseudomonadales</taxon>
        <taxon>Pseudomonadaceae</taxon>
        <taxon>Halopseudomonas</taxon>
    </lineage>
</organism>
<evidence type="ECO:0000256" key="6">
    <source>
        <dbReference type="ARBA" id="ARBA00023251"/>
    </source>
</evidence>
<evidence type="ECO:0000256" key="8">
    <source>
        <dbReference type="RuleBase" id="RU361140"/>
    </source>
</evidence>
<dbReference type="PROSITE" id="PS00337">
    <property type="entry name" value="BETA_LACTAMASE_D"/>
    <property type="match status" value="1"/>
</dbReference>
<dbReference type="OrthoDB" id="9762883at2"/>
<evidence type="ECO:0000256" key="9">
    <source>
        <dbReference type="SAM" id="SignalP"/>
    </source>
</evidence>
<evidence type="ECO:0000256" key="4">
    <source>
        <dbReference type="ARBA" id="ARBA00022729"/>
    </source>
</evidence>
<comment type="catalytic activity">
    <reaction evidence="1 8">
        <text>a beta-lactam + H2O = a substituted beta-amino acid</text>
        <dbReference type="Rhea" id="RHEA:20401"/>
        <dbReference type="ChEBI" id="CHEBI:15377"/>
        <dbReference type="ChEBI" id="CHEBI:35627"/>
        <dbReference type="ChEBI" id="CHEBI:140347"/>
        <dbReference type="EC" id="3.5.2.6"/>
    </reaction>
</comment>
<keyword evidence="4 9" id="KW-0732">Signal</keyword>
<evidence type="ECO:0000313" key="12">
    <source>
        <dbReference type="Proteomes" id="UP000463138"/>
    </source>
</evidence>